<gene>
    <name evidence="2" type="ORF">NDU88_004856</name>
</gene>
<keyword evidence="3" id="KW-1185">Reference proteome</keyword>
<sequence length="74" mass="8075">MTQALGNTRKERHWGNPLLNPVPPQSCHTPPDVDPKPLKAVCAVANATSRWSQDRGKTKQQCLTIASNDSGLIK</sequence>
<evidence type="ECO:0000313" key="2">
    <source>
        <dbReference type="EMBL" id="KAJ1217261.1"/>
    </source>
</evidence>
<evidence type="ECO:0000256" key="1">
    <source>
        <dbReference type="SAM" id="MobiDB-lite"/>
    </source>
</evidence>
<proteinExistence type="predicted"/>
<evidence type="ECO:0000313" key="3">
    <source>
        <dbReference type="Proteomes" id="UP001066276"/>
    </source>
</evidence>
<protein>
    <submittedName>
        <fullName evidence="2">Uncharacterized protein</fullName>
    </submittedName>
</protein>
<dbReference type="EMBL" id="JANPWB010000001">
    <property type="protein sequence ID" value="KAJ1217261.1"/>
    <property type="molecule type" value="Genomic_DNA"/>
</dbReference>
<accession>A0AAV7WX15</accession>
<feature type="region of interest" description="Disordered" evidence="1">
    <location>
        <begin position="1"/>
        <end position="32"/>
    </location>
</feature>
<dbReference type="AlphaFoldDB" id="A0AAV7WX15"/>
<dbReference type="Proteomes" id="UP001066276">
    <property type="component" value="Chromosome 1_1"/>
</dbReference>
<comment type="caution">
    <text evidence="2">The sequence shown here is derived from an EMBL/GenBank/DDBJ whole genome shotgun (WGS) entry which is preliminary data.</text>
</comment>
<reference evidence="2" key="1">
    <citation type="journal article" date="2022" name="bioRxiv">
        <title>Sequencing and chromosome-scale assembly of the giantPleurodeles waltlgenome.</title>
        <authorList>
            <person name="Brown T."/>
            <person name="Elewa A."/>
            <person name="Iarovenko S."/>
            <person name="Subramanian E."/>
            <person name="Araus A.J."/>
            <person name="Petzold A."/>
            <person name="Susuki M."/>
            <person name="Suzuki K.-i.T."/>
            <person name="Hayashi T."/>
            <person name="Toyoda A."/>
            <person name="Oliveira C."/>
            <person name="Osipova E."/>
            <person name="Leigh N.D."/>
            <person name="Simon A."/>
            <person name="Yun M.H."/>
        </authorList>
    </citation>
    <scope>NUCLEOTIDE SEQUENCE</scope>
    <source>
        <strain evidence="2">20211129_DDA</strain>
        <tissue evidence="2">Liver</tissue>
    </source>
</reference>
<organism evidence="2 3">
    <name type="scientific">Pleurodeles waltl</name>
    <name type="common">Iberian ribbed newt</name>
    <dbReference type="NCBI Taxonomy" id="8319"/>
    <lineage>
        <taxon>Eukaryota</taxon>
        <taxon>Metazoa</taxon>
        <taxon>Chordata</taxon>
        <taxon>Craniata</taxon>
        <taxon>Vertebrata</taxon>
        <taxon>Euteleostomi</taxon>
        <taxon>Amphibia</taxon>
        <taxon>Batrachia</taxon>
        <taxon>Caudata</taxon>
        <taxon>Salamandroidea</taxon>
        <taxon>Salamandridae</taxon>
        <taxon>Pleurodelinae</taxon>
        <taxon>Pleurodeles</taxon>
    </lineage>
</organism>
<name>A0AAV7WX15_PLEWA</name>